<dbReference type="CDD" id="cd09877">
    <property type="entry name" value="PIN_YacL-like"/>
    <property type="match status" value="1"/>
</dbReference>
<dbReference type="PANTHER" id="PTHR11603">
    <property type="entry name" value="AAA FAMILY ATPASE"/>
    <property type="match status" value="1"/>
</dbReference>
<keyword evidence="5" id="KW-0812">Transmembrane</keyword>
<organism evidence="7 8">
    <name type="scientific">Halanaerobium congolense</name>
    <dbReference type="NCBI Taxonomy" id="54121"/>
    <lineage>
        <taxon>Bacteria</taxon>
        <taxon>Bacillati</taxon>
        <taxon>Bacillota</taxon>
        <taxon>Clostridia</taxon>
        <taxon>Halanaerobiales</taxon>
        <taxon>Halanaerobiaceae</taxon>
        <taxon>Halanaerobium</taxon>
    </lineage>
</organism>
<dbReference type="InterPro" id="IPR029060">
    <property type="entry name" value="PIN-like_dom_sf"/>
</dbReference>
<proteinExistence type="predicted"/>
<dbReference type="PROSITE" id="PS50926">
    <property type="entry name" value="TRAM"/>
    <property type="match status" value="1"/>
</dbReference>
<evidence type="ECO:0000256" key="3">
    <source>
        <dbReference type="ARBA" id="ARBA00022801"/>
    </source>
</evidence>
<accession>A0A318E598</accession>
<feature type="transmembrane region" description="Helical" evidence="5">
    <location>
        <begin position="87"/>
        <end position="105"/>
    </location>
</feature>
<dbReference type="GO" id="GO:0016787">
    <property type="term" value="F:hydrolase activity"/>
    <property type="evidence" value="ECO:0007669"/>
    <property type="project" value="UniProtKB-KW"/>
</dbReference>
<comment type="cofactor">
    <cofactor evidence="1">
        <name>Mg(2+)</name>
        <dbReference type="ChEBI" id="CHEBI:18420"/>
    </cofactor>
</comment>
<gene>
    <name evidence="7" type="ORF">C8C78_12525</name>
</gene>
<name>A0A318E598_9FIRM</name>
<keyword evidence="2" id="KW-0540">Nuclease</keyword>
<dbReference type="Gene3D" id="3.40.50.1010">
    <property type="entry name" value="5'-nuclease"/>
    <property type="match status" value="1"/>
</dbReference>
<comment type="caution">
    <text evidence="7">The sequence shown here is derived from an EMBL/GenBank/DDBJ whole genome shotgun (WGS) entry which is preliminary data.</text>
</comment>
<reference evidence="7 8" key="1">
    <citation type="submission" date="2018-04" db="EMBL/GenBank/DDBJ databases">
        <title>Subsurface microbial communities from deep shales in Ohio and West Virginia, USA.</title>
        <authorList>
            <person name="Wrighton K."/>
        </authorList>
    </citation>
    <scope>NUCLEOTIDE SEQUENCE [LARGE SCALE GENOMIC DNA]</scope>
    <source>
        <strain evidence="7 8">MSL28</strain>
    </source>
</reference>
<dbReference type="InterPro" id="IPR002792">
    <property type="entry name" value="TRAM_dom"/>
</dbReference>
<feature type="domain" description="TRAM" evidence="6">
    <location>
        <begin position="289"/>
        <end position="355"/>
    </location>
</feature>
<evidence type="ECO:0000313" key="7">
    <source>
        <dbReference type="EMBL" id="PXV63245.1"/>
    </source>
</evidence>
<evidence type="ECO:0000256" key="4">
    <source>
        <dbReference type="ARBA" id="ARBA00022842"/>
    </source>
</evidence>
<evidence type="ECO:0000256" key="2">
    <source>
        <dbReference type="ARBA" id="ARBA00022722"/>
    </source>
</evidence>
<dbReference type="SUPFAM" id="SSF88723">
    <property type="entry name" value="PIN domain-like"/>
    <property type="match status" value="1"/>
</dbReference>
<feature type="transmembrane region" description="Helical" evidence="5">
    <location>
        <begin position="12"/>
        <end position="35"/>
    </location>
</feature>
<dbReference type="InterPro" id="IPR002716">
    <property type="entry name" value="PIN_dom"/>
</dbReference>
<dbReference type="Proteomes" id="UP000247389">
    <property type="component" value="Unassembled WGS sequence"/>
</dbReference>
<keyword evidence="5" id="KW-1133">Transmembrane helix</keyword>
<keyword evidence="4" id="KW-0460">Magnesium</keyword>
<dbReference type="InterPro" id="IPR052041">
    <property type="entry name" value="Nucleic_acid_metab_PIN/TRAM"/>
</dbReference>
<evidence type="ECO:0000259" key="6">
    <source>
        <dbReference type="PROSITE" id="PS50926"/>
    </source>
</evidence>
<dbReference type="AlphaFoldDB" id="A0A318E598"/>
<sequence length="358" mass="40907">MRWIKIKKLKNYNWRILSAILTGVILILFYILHTFFKIQLPVSKKDLSLKILVGISVVIIILLLYPSLKLLTNNIKKKIDQLSIKKILLILFSLLLGVLLSYSMSKFILLPFFSEKTIVFINIIIIIITVYIILLKEEEIDYILFKESDVKGNDRYYSESSPKIIDTSAIIDGRIFEVYKNNFIDGILIVPRFVLEELQNIADSDRELKRKKGRLGLEILKKLQNDLGDNIVILDKEVNSQEVDHKLVYLAKELNADLISSDYNLNQLAELQGIKVININRLANALKPVLLPGEKKKVEIIKKGKEQGQGIAYLKDGTMIVVEGGQNHIGEKINVVISSFFQKNSGRMYFANLSSENI</sequence>
<dbReference type="PANTHER" id="PTHR11603:SF147">
    <property type="entry name" value="MEMBRANE PROTEIN"/>
    <property type="match status" value="1"/>
</dbReference>
<evidence type="ECO:0000313" key="8">
    <source>
        <dbReference type="Proteomes" id="UP000247389"/>
    </source>
</evidence>
<feature type="transmembrane region" description="Helical" evidence="5">
    <location>
        <begin position="117"/>
        <end position="135"/>
    </location>
</feature>
<dbReference type="Pfam" id="PF01938">
    <property type="entry name" value="TRAM"/>
    <property type="match status" value="1"/>
</dbReference>
<keyword evidence="3" id="KW-0378">Hydrolase</keyword>
<keyword evidence="5" id="KW-0472">Membrane</keyword>
<evidence type="ECO:0000256" key="1">
    <source>
        <dbReference type="ARBA" id="ARBA00001946"/>
    </source>
</evidence>
<evidence type="ECO:0000256" key="5">
    <source>
        <dbReference type="SAM" id="Phobius"/>
    </source>
</evidence>
<feature type="transmembrane region" description="Helical" evidence="5">
    <location>
        <begin position="47"/>
        <end position="66"/>
    </location>
</feature>
<dbReference type="EMBL" id="QICM01000025">
    <property type="protein sequence ID" value="PXV63245.1"/>
    <property type="molecule type" value="Genomic_DNA"/>
</dbReference>
<dbReference type="GO" id="GO:0004518">
    <property type="term" value="F:nuclease activity"/>
    <property type="evidence" value="ECO:0007669"/>
    <property type="project" value="UniProtKB-KW"/>
</dbReference>
<dbReference type="SMART" id="SM00670">
    <property type="entry name" value="PINc"/>
    <property type="match status" value="1"/>
</dbReference>
<protein>
    <submittedName>
        <fullName evidence="7">Uncharacterized protein YacL</fullName>
    </submittedName>
</protein>